<dbReference type="PANTHER" id="PTHR19303">
    <property type="entry name" value="TRANSPOSON"/>
    <property type="match status" value="1"/>
</dbReference>
<evidence type="ECO:0000256" key="1">
    <source>
        <dbReference type="ARBA" id="ARBA00004123"/>
    </source>
</evidence>
<dbReference type="PROSITE" id="PS51253">
    <property type="entry name" value="HTH_CENPB"/>
    <property type="match status" value="1"/>
</dbReference>
<evidence type="ECO:0000256" key="2">
    <source>
        <dbReference type="ARBA" id="ARBA00023125"/>
    </source>
</evidence>
<reference evidence="8" key="1">
    <citation type="submission" date="2025-08" db="UniProtKB">
        <authorList>
            <consortium name="RefSeq"/>
        </authorList>
    </citation>
    <scope>IDENTIFICATION</scope>
    <source>
        <strain evidence="8">Ishihara</strain>
        <tissue evidence="8">Whole body</tissue>
    </source>
</reference>
<feature type="domain" description="HTH CENPB-type" evidence="6">
    <location>
        <begin position="51"/>
        <end position="126"/>
    </location>
</feature>
<dbReference type="KEGG" id="sliu:111353113"/>
<feature type="DNA-binding region" description="H-T-H motif" evidence="4">
    <location>
        <begin position="25"/>
        <end position="45"/>
    </location>
</feature>
<dbReference type="Proteomes" id="UP000301870">
    <property type="component" value="Chromosome 16"/>
</dbReference>
<evidence type="ECO:0000259" key="6">
    <source>
        <dbReference type="PROSITE" id="PS51253"/>
    </source>
</evidence>
<dbReference type="InterPro" id="IPR009057">
    <property type="entry name" value="Homeodomain-like_sf"/>
</dbReference>
<dbReference type="GO" id="GO:0003677">
    <property type="term" value="F:DNA binding"/>
    <property type="evidence" value="ECO:0007669"/>
    <property type="project" value="UniProtKB-UniRule"/>
</dbReference>
<name>A0A9J7E3X5_SPOLT</name>
<evidence type="ECO:0000256" key="4">
    <source>
        <dbReference type="PROSITE-ProRule" id="PRU00320"/>
    </source>
</evidence>
<dbReference type="Pfam" id="PF03221">
    <property type="entry name" value="HTH_Tnp_Tc5"/>
    <property type="match status" value="1"/>
</dbReference>
<dbReference type="AlphaFoldDB" id="A0A9J7E3X5"/>
<protein>
    <submittedName>
        <fullName evidence="8">Uncharacterized protein LOC111353113</fullName>
    </submittedName>
</protein>
<evidence type="ECO:0000313" key="7">
    <source>
        <dbReference type="Proteomes" id="UP000301870"/>
    </source>
</evidence>
<proteinExistence type="predicted"/>
<feature type="domain" description="HTH psq-type" evidence="5">
    <location>
        <begin position="1"/>
        <end position="49"/>
    </location>
</feature>
<comment type="subcellular location">
    <subcellularLocation>
        <location evidence="1 4">Nucleus</location>
    </subcellularLocation>
</comment>
<sequence length="275" mass="31429">MAPRKNYTLDQIEKAVEAVKNGEKIASAAQRFGVPRITLHDKITRRTSIGCSMGPSTILTKVEEEILEKWLLTLAEKHIPLTKDCLLDSVQKLIINQNRKNPFTNNRPGKKWFHSFMKRHPNLSQRVPDNLSRARDNVSEDNIRTWFKEIESYLEEHNLKNILNNPHRLFNADESAFFLSPKPDRVICKKGDKHPYSKCGDEKDNLTVLITGNAAGVLAPPMIVFSYERIPSSVAASVPDEWAIGKSESGWMCSSTFYEYVTNVFNPWLEQNNIE</sequence>
<dbReference type="SUPFAM" id="SSF46689">
    <property type="entry name" value="Homeodomain-like"/>
    <property type="match status" value="1"/>
</dbReference>
<dbReference type="GeneID" id="111353113"/>
<evidence type="ECO:0000313" key="8">
    <source>
        <dbReference type="RefSeq" id="XP_022821751.1"/>
    </source>
</evidence>
<accession>A0A9J7E3X5</accession>
<organism evidence="7 8">
    <name type="scientific">Spodoptera litura</name>
    <name type="common">Asian cotton leafworm</name>
    <dbReference type="NCBI Taxonomy" id="69820"/>
    <lineage>
        <taxon>Eukaryota</taxon>
        <taxon>Metazoa</taxon>
        <taxon>Ecdysozoa</taxon>
        <taxon>Arthropoda</taxon>
        <taxon>Hexapoda</taxon>
        <taxon>Insecta</taxon>
        <taxon>Pterygota</taxon>
        <taxon>Neoptera</taxon>
        <taxon>Endopterygota</taxon>
        <taxon>Lepidoptera</taxon>
        <taxon>Glossata</taxon>
        <taxon>Ditrysia</taxon>
        <taxon>Noctuoidea</taxon>
        <taxon>Noctuidae</taxon>
        <taxon>Amphipyrinae</taxon>
        <taxon>Spodoptera</taxon>
    </lineage>
</organism>
<dbReference type="Pfam" id="PF05225">
    <property type="entry name" value="HTH_psq"/>
    <property type="match status" value="1"/>
</dbReference>
<dbReference type="InterPro" id="IPR007889">
    <property type="entry name" value="HTH_Psq"/>
</dbReference>
<dbReference type="PROSITE" id="PS50960">
    <property type="entry name" value="HTH_PSQ"/>
    <property type="match status" value="1"/>
</dbReference>
<dbReference type="InterPro" id="IPR050863">
    <property type="entry name" value="CenT-Element_Derived"/>
</dbReference>
<dbReference type="RefSeq" id="XP_022821751.1">
    <property type="nucleotide sequence ID" value="XM_022965983.1"/>
</dbReference>
<keyword evidence="2 4" id="KW-0238">DNA-binding</keyword>
<evidence type="ECO:0000256" key="3">
    <source>
        <dbReference type="ARBA" id="ARBA00023242"/>
    </source>
</evidence>
<dbReference type="GO" id="GO:0005634">
    <property type="term" value="C:nucleus"/>
    <property type="evidence" value="ECO:0007669"/>
    <property type="project" value="UniProtKB-SubCell"/>
</dbReference>
<evidence type="ECO:0000259" key="5">
    <source>
        <dbReference type="PROSITE" id="PS50960"/>
    </source>
</evidence>
<dbReference type="InterPro" id="IPR006600">
    <property type="entry name" value="HTH_CenpB_DNA-bd_dom"/>
</dbReference>
<dbReference type="Gene3D" id="1.10.10.60">
    <property type="entry name" value="Homeodomain-like"/>
    <property type="match status" value="1"/>
</dbReference>
<dbReference type="PANTHER" id="PTHR19303:SF74">
    <property type="entry name" value="POGO TRANSPOSABLE ELEMENT WITH KRAB DOMAIN"/>
    <property type="match status" value="1"/>
</dbReference>
<keyword evidence="3 4" id="KW-0539">Nucleus</keyword>
<keyword evidence="7" id="KW-1185">Reference proteome</keyword>
<gene>
    <name evidence="8" type="primary">LOC111353113</name>
</gene>
<dbReference type="OrthoDB" id="71166at2759"/>